<evidence type="ECO:0000259" key="3">
    <source>
        <dbReference type="Pfam" id="PF04453"/>
    </source>
</evidence>
<accession>A0A3E0DTR7</accession>
<dbReference type="EMBL" id="QUNG01000003">
    <property type="protein sequence ID" value="REG84878.1"/>
    <property type="molecule type" value="Genomic_DNA"/>
</dbReference>
<feature type="chain" id="PRO_5017841851" description="LPS-assembly protein LptD" evidence="2">
    <location>
        <begin position="31"/>
        <end position="757"/>
    </location>
</feature>
<keyword evidence="1 2" id="KW-0998">Cell outer membrane</keyword>
<dbReference type="GO" id="GO:0015920">
    <property type="term" value="P:lipopolysaccharide transport"/>
    <property type="evidence" value="ECO:0007669"/>
    <property type="project" value="InterPro"/>
</dbReference>
<evidence type="ECO:0000313" key="5">
    <source>
        <dbReference type="Proteomes" id="UP000256542"/>
    </source>
</evidence>
<evidence type="ECO:0000256" key="1">
    <source>
        <dbReference type="ARBA" id="ARBA00023237"/>
    </source>
</evidence>
<comment type="caution">
    <text evidence="4">The sequence shown here is derived from an EMBL/GenBank/DDBJ whole genome shotgun (WGS) entry which is preliminary data.</text>
</comment>
<organism evidence="4 5">
    <name type="scientific">Marinomonas pollencensis</name>
    <dbReference type="NCBI Taxonomy" id="491954"/>
    <lineage>
        <taxon>Bacteria</taxon>
        <taxon>Pseudomonadati</taxon>
        <taxon>Pseudomonadota</taxon>
        <taxon>Gammaproteobacteria</taxon>
        <taxon>Oceanospirillales</taxon>
        <taxon>Oceanospirillaceae</taxon>
        <taxon>Marinomonas</taxon>
    </lineage>
</organism>
<comment type="subcellular location">
    <subcellularLocation>
        <location evidence="2">Cell outer membrane</location>
    </subcellularLocation>
</comment>
<dbReference type="PANTHER" id="PTHR30189">
    <property type="entry name" value="LPS-ASSEMBLY PROTEIN"/>
    <property type="match status" value="1"/>
</dbReference>
<proteinExistence type="inferred from homology"/>
<feature type="domain" description="LptD C-terminal" evidence="3">
    <location>
        <begin position="343"/>
        <end position="674"/>
    </location>
</feature>
<evidence type="ECO:0000256" key="2">
    <source>
        <dbReference type="HAMAP-Rule" id="MF_01411"/>
    </source>
</evidence>
<gene>
    <name evidence="2" type="primary">lptD</name>
    <name evidence="4" type="ORF">DFP81_10373</name>
</gene>
<comment type="function">
    <text evidence="2">Together with LptE, is involved in the assembly of lipopolysaccharide (LPS) at the surface of the outer membrane.</text>
</comment>
<comment type="subunit">
    <text evidence="2">Component of the lipopolysaccharide transport and assembly complex. Interacts with LptE and LptA.</text>
</comment>
<keyword evidence="2" id="KW-0472">Membrane</keyword>
<dbReference type="AlphaFoldDB" id="A0A3E0DTR7"/>
<dbReference type="GO" id="GO:1990351">
    <property type="term" value="C:transporter complex"/>
    <property type="evidence" value="ECO:0007669"/>
    <property type="project" value="TreeGrafter"/>
</dbReference>
<keyword evidence="5" id="KW-1185">Reference proteome</keyword>
<reference evidence="4 5" key="1">
    <citation type="submission" date="2018-08" db="EMBL/GenBank/DDBJ databases">
        <title>Genomic Encyclopedia of Type Strains, Phase III (KMG-III): the genomes of soil and plant-associated and newly described type strains.</title>
        <authorList>
            <person name="Whitman W."/>
        </authorList>
    </citation>
    <scope>NUCLEOTIDE SEQUENCE [LARGE SCALE GENOMIC DNA]</scope>
    <source>
        <strain evidence="4 5">CECT 7375</strain>
    </source>
</reference>
<name>A0A3E0DTR7_9GAMM</name>
<feature type="signal peptide" evidence="2">
    <location>
        <begin position="1"/>
        <end position="30"/>
    </location>
</feature>
<dbReference type="GO" id="GO:0043165">
    <property type="term" value="P:Gram-negative-bacterium-type cell outer membrane assembly"/>
    <property type="evidence" value="ECO:0007669"/>
    <property type="project" value="UniProtKB-UniRule"/>
</dbReference>
<dbReference type="PANTHER" id="PTHR30189:SF1">
    <property type="entry name" value="LPS-ASSEMBLY PROTEIN LPTD"/>
    <property type="match status" value="1"/>
</dbReference>
<dbReference type="InterPro" id="IPR050218">
    <property type="entry name" value="LptD"/>
</dbReference>
<keyword evidence="2" id="KW-0732">Signal</keyword>
<dbReference type="Pfam" id="PF04453">
    <property type="entry name" value="LptD"/>
    <property type="match status" value="1"/>
</dbReference>
<protein>
    <recommendedName>
        <fullName evidence="2">LPS-assembly protein LptD</fullName>
    </recommendedName>
</protein>
<dbReference type="InterPro" id="IPR007543">
    <property type="entry name" value="LptD_C"/>
</dbReference>
<dbReference type="GO" id="GO:0009279">
    <property type="term" value="C:cell outer membrane"/>
    <property type="evidence" value="ECO:0007669"/>
    <property type="project" value="UniProtKB-SubCell"/>
</dbReference>
<comment type="similarity">
    <text evidence="2">Belongs to the LptD family.</text>
</comment>
<dbReference type="Proteomes" id="UP000256542">
    <property type="component" value="Unassembled WGS sequence"/>
</dbReference>
<sequence precursor="true">MATSIPCMVKHSRIYALFFQSLFILPAAHANQWDWVPRESLPAEQQAQLGRYCQGAYIDQWKSPNSEDTNLKADLIYRDENGVVHLNGAAEIIQPTSSLQADNIEGVPDKYYKTDGNVILRQKGQMIRGSSGYVSSATDSPTEFVDARFINLESGQRGAAKSLLRSKNGIIFIHQGYYTTCEPTEESWQLYGSAIELNPNEGFGTAENVQIRIHDVPVFYFPWLRFPLNNARQTGFLFPTFGVSGSKGISLSAPFYWNIAPNYDATITPHYIQEEGTGFDLELRHLGVYDDTTFEQSTFDDNDEGEQIVRKFKTDLTLNKYFSSGLLLEDNPTEDKYPDANTTSIGEEDNYERSGYLSFNNGNFSSKATVRRYQTPDPDEDAPFEWLPRVESSYRYATGLFDYSVDMQYTDFYDPDEDDFDGQRTALNQDLKFNFSNAWGSFTPGILVQNRDYSIHDYTDDSDFDASLNHVSTYFDTKTVFERSIIRDDQVWRQTLEPRLSFLDSPYTDQTDIEDFDASTSVMSYSQAFSHERFSGNDRIGDTRQFTLGVESRLYDENNNERWAFKLAQIQYLKDRFVSTSGDTDSDTPVDDDSTSPLLGSVTYTGSDRFSLTANANYDIGESDTTLTQVIVKLKPVDEVKVNLSYLYSIDNDDEDDDTNQSNIGTIFPINQNWSMFLQHTYDFFDDRSTKEVVGLGYENCCVKVSASYQHWLNDDSEFESGFFLQFTLRSLSSPGAKDNSTSSIADDYWNDGKVGY</sequence>
<dbReference type="HAMAP" id="MF_01411">
    <property type="entry name" value="LPS_assembly_LptD"/>
    <property type="match status" value="1"/>
</dbReference>
<evidence type="ECO:0000313" key="4">
    <source>
        <dbReference type="EMBL" id="REG84878.1"/>
    </source>
</evidence>
<comment type="caution">
    <text evidence="2">Lacks conserved residue(s) required for the propagation of feature annotation.</text>
</comment>
<dbReference type="InterPro" id="IPR020889">
    <property type="entry name" value="LipoPS_assembly_LptD"/>
</dbReference>